<dbReference type="Pfam" id="PF16407">
    <property type="entry name" value="PKD_2"/>
    <property type="match status" value="1"/>
</dbReference>
<organism evidence="1 2">
    <name type="scientific">Hoylesella shahii DSM 15611 = JCM 12083</name>
    <dbReference type="NCBI Taxonomy" id="1122991"/>
    <lineage>
        <taxon>Bacteria</taxon>
        <taxon>Pseudomonadati</taxon>
        <taxon>Bacteroidota</taxon>
        <taxon>Bacteroidia</taxon>
        <taxon>Bacteroidales</taxon>
        <taxon>Prevotellaceae</taxon>
        <taxon>Hoylesella</taxon>
    </lineage>
</organism>
<sequence length="542" mass="59648">MKPQIIRFALACAVFVLAGCYEDKGNYDYHDVNGVKIEIDEPQVRMPKSDDAEVTLKPIIAQTMAMGDENLDFQWLIIKEDAKALSDNMNDYMPYAKGKECKVTVKAGQTDNIGLLLVVTDKANGTQWYKKTQVKIVKPFNPCWFVLHEKEGKTMLGAIEGAPDGYFVYADVYKSERNEPFPLQGKPLALAARKVYGSKEATSVFGFLGFSANPGMVIATTKGVALVTPSTLAVKYSTEKILFEPTADGKQIKLQTYKMDAHGELLVNDGKAYFAHMDGTCVPYSVKEGDKYPTISAYGAGQNVLYFYDSQNHRFLKRPAFGLSDFYGTPYKSVSMRRYGSAWVDRGVPVRPVGQRDTYVNAFNPDTIPADLTITDIVAGGAYGSQLYGIGYRTGSKQLTVYKFSCRDTEPHCVAQYTVNMPSEVDLSTAKFAASYAFSADLLFMAAANKVYRVDLKRNKVVEVYAAPSDAQVVCAKFKNRETAEILGTTMGVAYNQGDKGMVVELKLTASGDLAHVSNASFVYGNGSLPFGKIADITYSYE</sequence>
<dbReference type="STRING" id="1122991.GCA_000613445_02243"/>
<name>A0A318HUY4_9BACT</name>
<dbReference type="PROSITE" id="PS51257">
    <property type="entry name" value="PROKAR_LIPOPROTEIN"/>
    <property type="match status" value="1"/>
</dbReference>
<accession>A0A318HUY4</accession>
<dbReference type="AlphaFoldDB" id="A0A318HUY4"/>
<gene>
    <name evidence="1" type="ORF">EJ73_01360</name>
</gene>
<reference evidence="1 2" key="1">
    <citation type="submission" date="2018-05" db="EMBL/GenBank/DDBJ databases">
        <title>Genomic Encyclopedia of Type Strains, Phase I: the one thousand microbial genomes (KMG-I) project.</title>
        <authorList>
            <person name="Kyrpides N."/>
        </authorList>
    </citation>
    <scope>NUCLEOTIDE SEQUENCE [LARGE SCALE GENOMIC DNA]</scope>
    <source>
        <strain evidence="1 2">DSM 15611</strain>
    </source>
</reference>
<comment type="caution">
    <text evidence="1">The sequence shown here is derived from an EMBL/GenBank/DDBJ whole genome shotgun (WGS) entry which is preliminary data.</text>
</comment>
<protein>
    <submittedName>
        <fullName evidence="1">PKD family protein</fullName>
    </submittedName>
</protein>
<dbReference type="EMBL" id="QJJX01000013">
    <property type="protein sequence ID" value="PXX22142.1"/>
    <property type="molecule type" value="Genomic_DNA"/>
</dbReference>
<dbReference type="InterPro" id="IPR032183">
    <property type="entry name" value="PKD-like"/>
</dbReference>
<proteinExistence type="predicted"/>
<evidence type="ECO:0000313" key="1">
    <source>
        <dbReference type="EMBL" id="PXX22142.1"/>
    </source>
</evidence>
<evidence type="ECO:0000313" key="2">
    <source>
        <dbReference type="Proteomes" id="UP000248314"/>
    </source>
</evidence>
<keyword evidence="2" id="KW-1185">Reference proteome</keyword>
<dbReference type="Proteomes" id="UP000248314">
    <property type="component" value="Unassembled WGS sequence"/>
</dbReference>